<name>A0A4R1L402_9BACT</name>
<dbReference type="Pfam" id="PF01594">
    <property type="entry name" value="AI-2E_transport"/>
    <property type="match status" value="1"/>
</dbReference>
<feature type="transmembrane region" description="Helical" evidence="6">
    <location>
        <begin position="223"/>
        <end position="243"/>
    </location>
</feature>
<keyword evidence="3 6" id="KW-0812">Transmembrane</keyword>
<evidence type="ECO:0000313" key="7">
    <source>
        <dbReference type="EMBL" id="TCK72782.1"/>
    </source>
</evidence>
<feature type="transmembrane region" description="Helical" evidence="6">
    <location>
        <begin position="317"/>
        <end position="342"/>
    </location>
</feature>
<dbReference type="PANTHER" id="PTHR21716:SF4">
    <property type="entry name" value="TRANSMEMBRANE PROTEIN 245"/>
    <property type="match status" value="1"/>
</dbReference>
<keyword evidence="4 6" id="KW-1133">Transmembrane helix</keyword>
<protein>
    <submittedName>
        <fullName evidence="7">Putative PurR-regulated permease PerM</fullName>
    </submittedName>
</protein>
<feature type="transmembrane region" description="Helical" evidence="6">
    <location>
        <begin position="150"/>
        <end position="175"/>
    </location>
</feature>
<feature type="transmembrane region" description="Helical" evidence="6">
    <location>
        <begin position="249"/>
        <end position="268"/>
    </location>
</feature>
<feature type="transmembrane region" description="Helical" evidence="6">
    <location>
        <begin position="275"/>
        <end position="297"/>
    </location>
</feature>
<evidence type="ECO:0000256" key="5">
    <source>
        <dbReference type="ARBA" id="ARBA00023136"/>
    </source>
</evidence>
<reference evidence="7 8" key="1">
    <citation type="submission" date="2019-03" db="EMBL/GenBank/DDBJ databases">
        <title>Genomic Encyclopedia of Type Strains, Phase IV (KMG-IV): sequencing the most valuable type-strain genomes for metagenomic binning, comparative biology and taxonomic classification.</title>
        <authorList>
            <person name="Goeker M."/>
        </authorList>
    </citation>
    <scope>NUCLEOTIDE SEQUENCE [LARGE SCALE GENOMIC DNA]</scope>
    <source>
        <strain evidence="7 8">DSM 103428</strain>
    </source>
</reference>
<dbReference type="RefSeq" id="WP_131996636.1">
    <property type="nucleotide sequence ID" value="NZ_SMGK01000003.1"/>
</dbReference>
<sequence length="348" mass="37529">MDTNHPKFAADEHGWKDLTFFLLTIAAVLLCAIMLNPFVPAVIGAIVLAIVTQRPHGWVTGRVRNRTLAASISVIVVSLIIIVPSFFLGQVIGRHVLAGVHNLQSGGAEQGLRDYLNRSPRTATALQYSLDNINPSQALERAAGFVAGKIGVVVGGSISALTQIILMLFILFFLYRDKQQGLGLLHSLLPLHENEIEYLLARITDTVNAIVTGRFLVAGAQGLVAGIAFASLGIGGAALLGFITALFAMIPSFGAFLVWLPVALYLAAIHHWLQAIIMAVVGSLIISTLDNFLYPVLVGTRLRIHTVPVFLSILGGIWLFGIAGLILGPIIFTVAESFLVIWRRRMET</sequence>
<gene>
    <name evidence="7" type="ORF">C7378_2372</name>
</gene>
<dbReference type="EMBL" id="SMGK01000003">
    <property type="protein sequence ID" value="TCK72782.1"/>
    <property type="molecule type" value="Genomic_DNA"/>
</dbReference>
<keyword evidence="8" id="KW-1185">Reference proteome</keyword>
<evidence type="ECO:0000256" key="3">
    <source>
        <dbReference type="ARBA" id="ARBA00022692"/>
    </source>
</evidence>
<proteinExistence type="inferred from homology"/>
<accession>A0A4R1L402</accession>
<comment type="subcellular location">
    <subcellularLocation>
        <location evidence="1">Membrane</location>
        <topology evidence="1">Multi-pass membrane protein</topology>
    </subcellularLocation>
</comment>
<dbReference type="Proteomes" id="UP000295210">
    <property type="component" value="Unassembled WGS sequence"/>
</dbReference>
<dbReference type="OrthoDB" id="106838at2"/>
<feature type="transmembrane region" description="Helical" evidence="6">
    <location>
        <begin position="20"/>
        <end position="51"/>
    </location>
</feature>
<dbReference type="GO" id="GO:0016020">
    <property type="term" value="C:membrane"/>
    <property type="evidence" value="ECO:0007669"/>
    <property type="project" value="UniProtKB-SubCell"/>
</dbReference>
<dbReference type="InterPro" id="IPR002549">
    <property type="entry name" value="AI-2E-like"/>
</dbReference>
<dbReference type="AlphaFoldDB" id="A0A4R1L402"/>
<evidence type="ECO:0000256" key="4">
    <source>
        <dbReference type="ARBA" id="ARBA00022989"/>
    </source>
</evidence>
<feature type="transmembrane region" description="Helical" evidence="6">
    <location>
        <begin position="72"/>
        <end position="93"/>
    </location>
</feature>
<comment type="similarity">
    <text evidence="2">Belongs to the autoinducer-2 exporter (AI-2E) (TC 2.A.86) family.</text>
</comment>
<keyword evidence="5 6" id="KW-0472">Membrane</keyword>
<evidence type="ECO:0000256" key="1">
    <source>
        <dbReference type="ARBA" id="ARBA00004141"/>
    </source>
</evidence>
<organism evidence="7 8">
    <name type="scientific">Acidipila rosea</name>
    <dbReference type="NCBI Taxonomy" id="768535"/>
    <lineage>
        <taxon>Bacteria</taxon>
        <taxon>Pseudomonadati</taxon>
        <taxon>Acidobacteriota</taxon>
        <taxon>Terriglobia</taxon>
        <taxon>Terriglobales</taxon>
        <taxon>Acidobacteriaceae</taxon>
        <taxon>Acidipila</taxon>
    </lineage>
</organism>
<evidence type="ECO:0000313" key="8">
    <source>
        <dbReference type="Proteomes" id="UP000295210"/>
    </source>
</evidence>
<evidence type="ECO:0000256" key="6">
    <source>
        <dbReference type="SAM" id="Phobius"/>
    </source>
</evidence>
<evidence type="ECO:0000256" key="2">
    <source>
        <dbReference type="ARBA" id="ARBA00009773"/>
    </source>
</evidence>
<comment type="caution">
    <text evidence="7">The sequence shown here is derived from an EMBL/GenBank/DDBJ whole genome shotgun (WGS) entry which is preliminary data.</text>
</comment>
<dbReference type="PANTHER" id="PTHR21716">
    <property type="entry name" value="TRANSMEMBRANE PROTEIN"/>
    <property type="match status" value="1"/>
</dbReference>